<dbReference type="Gene3D" id="1.10.260.40">
    <property type="entry name" value="lambda repressor-like DNA-binding domains"/>
    <property type="match status" value="1"/>
</dbReference>
<dbReference type="InterPro" id="IPR010982">
    <property type="entry name" value="Lambda_DNA-bd_dom_sf"/>
</dbReference>
<dbReference type="Proteomes" id="UP000019141">
    <property type="component" value="Unassembled WGS sequence"/>
</dbReference>
<name>W4L3R3_ENTF1</name>
<dbReference type="PROSITE" id="PS50943">
    <property type="entry name" value="HTH_CROC1"/>
    <property type="match status" value="1"/>
</dbReference>
<evidence type="ECO:0000259" key="1">
    <source>
        <dbReference type="PROSITE" id="PS50943"/>
    </source>
</evidence>
<gene>
    <name evidence="2" type="ORF">ETSY1_43175</name>
</gene>
<evidence type="ECO:0000313" key="2">
    <source>
        <dbReference type="EMBL" id="ETW92544.1"/>
    </source>
</evidence>
<dbReference type="Pfam" id="PF13744">
    <property type="entry name" value="HTH_37"/>
    <property type="match status" value="1"/>
</dbReference>
<dbReference type="EMBL" id="AZHW01001445">
    <property type="protein sequence ID" value="ETW92544.1"/>
    <property type="molecule type" value="Genomic_DNA"/>
</dbReference>
<accession>W4L3R3</accession>
<dbReference type="AlphaFoldDB" id="W4L3R3"/>
<dbReference type="InterPro" id="IPR039554">
    <property type="entry name" value="HigA2-like_HTH"/>
</dbReference>
<evidence type="ECO:0000313" key="3">
    <source>
        <dbReference type="Proteomes" id="UP000019141"/>
    </source>
</evidence>
<protein>
    <recommendedName>
        <fullName evidence="1">HTH cro/C1-type domain-containing protein</fullName>
    </recommendedName>
</protein>
<dbReference type="InterPro" id="IPR001387">
    <property type="entry name" value="Cro/C1-type_HTH"/>
</dbReference>
<reference evidence="2 3" key="1">
    <citation type="journal article" date="2014" name="Nature">
        <title>An environmental bacterial taxon with a large and distinct metabolic repertoire.</title>
        <authorList>
            <person name="Wilson M.C."/>
            <person name="Mori T."/>
            <person name="Ruckert C."/>
            <person name="Uria A.R."/>
            <person name="Helf M.J."/>
            <person name="Takada K."/>
            <person name="Gernert C."/>
            <person name="Steffens U.A."/>
            <person name="Heycke N."/>
            <person name="Schmitt S."/>
            <person name="Rinke C."/>
            <person name="Helfrich E.J."/>
            <person name="Brachmann A.O."/>
            <person name="Gurgui C."/>
            <person name="Wakimoto T."/>
            <person name="Kracht M."/>
            <person name="Crusemann M."/>
            <person name="Hentschel U."/>
            <person name="Abe I."/>
            <person name="Matsunaga S."/>
            <person name="Kalinowski J."/>
            <person name="Takeyama H."/>
            <person name="Piel J."/>
        </authorList>
    </citation>
    <scope>NUCLEOTIDE SEQUENCE [LARGE SCALE GENOMIC DNA]</scope>
    <source>
        <strain evidence="3">TSY1</strain>
    </source>
</reference>
<sequence length="108" mass="12308">MAEDIPVEEGSGNIFKDLGFSDEEAKEELLKAQLGAEIFGMMERRQLTQTEAAKLLGVKQPELSRLKSGKFSYYSVERLMRFLDRLGCEVSIHIVDPEREEAERVMVI</sequence>
<comment type="caution">
    <text evidence="2">The sequence shown here is derived from an EMBL/GenBank/DDBJ whole genome shotgun (WGS) entry which is preliminary data.</text>
</comment>
<organism evidence="2 3">
    <name type="scientific">Entotheonella factor</name>
    <dbReference type="NCBI Taxonomy" id="1429438"/>
    <lineage>
        <taxon>Bacteria</taxon>
        <taxon>Pseudomonadati</taxon>
        <taxon>Nitrospinota/Tectimicrobiota group</taxon>
        <taxon>Candidatus Tectimicrobiota</taxon>
        <taxon>Candidatus Entotheonellia</taxon>
        <taxon>Candidatus Entotheonellales</taxon>
        <taxon>Candidatus Entotheonellaceae</taxon>
        <taxon>Candidatus Entotheonella</taxon>
    </lineage>
</organism>
<feature type="domain" description="HTH cro/C1-type" evidence="1">
    <location>
        <begin position="43"/>
        <end position="93"/>
    </location>
</feature>
<dbReference type="CDD" id="cd00093">
    <property type="entry name" value="HTH_XRE"/>
    <property type="match status" value="1"/>
</dbReference>
<dbReference type="SMART" id="SM00530">
    <property type="entry name" value="HTH_XRE"/>
    <property type="match status" value="1"/>
</dbReference>
<dbReference type="HOGENOM" id="CLU_163934_0_0_7"/>
<dbReference type="GO" id="GO:0003677">
    <property type="term" value="F:DNA binding"/>
    <property type="evidence" value="ECO:0007669"/>
    <property type="project" value="InterPro"/>
</dbReference>
<keyword evidence="3" id="KW-1185">Reference proteome</keyword>
<proteinExistence type="predicted"/>
<dbReference type="SUPFAM" id="SSF47413">
    <property type="entry name" value="lambda repressor-like DNA-binding domains"/>
    <property type="match status" value="1"/>
</dbReference>